<sequence>MTCFPSRCHLASRVVVDWPIQACPVSRRGRTGLMQEGAKKRLVGAVVVVVLAVIFVPLLFPDPDSQEGEVDAKVLNRIPDEPPFEPQFNSETFLTPDEAILGEIQDEPLTDPAPVNGPGSLGTPAGAREEDDRGYEIAFDEPAAPVSDPVAEAAPAVPAPSAPPPLAPDDGMPSWVVQVASLGSSESAEEMAQQLRGQGYSAFVEPARVSGRLFYRVRVGPELDRANADRIARRLADQFRDRPFVSRYP</sequence>
<dbReference type="Gene3D" id="3.30.70.1070">
    <property type="entry name" value="Sporulation related repeat"/>
    <property type="match status" value="1"/>
</dbReference>
<protein>
    <recommendedName>
        <fullName evidence="3">SPOR domain-containing protein</fullName>
    </recommendedName>
</protein>
<dbReference type="Pfam" id="PF05036">
    <property type="entry name" value="SPOR"/>
    <property type="match status" value="1"/>
</dbReference>
<dbReference type="EMBL" id="NRSD01000012">
    <property type="protein sequence ID" value="MBK1645377.1"/>
    <property type="molecule type" value="Genomic_DNA"/>
</dbReference>
<name>A0A9X1B910_9GAMM</name>
<feature type="domain" description="SPOR" evidence="3">
    <location>
        <begin position="169"/>
        <end position="248"/>
    </location>
</feature>
<dbReference type="PANTHER" id="PTHR38687:SF1">
    <property type="entry name" value="CELL DIVISION PROTEIN DEDD"/>
    <property type="match status" value="1"/>
</dbReference>
<proteinExistence type="predicted"/>
<dbReference type="InterPro" id="IPR007730">
    <property type="entry name" value="SPOR-like_dom"/>
</dbReference>
<dbReference type="GO" id="GO:0032506">
    <property type="term" value="P:cytokinetic process"/>
    <property type="evidence" value="ECO:0007669"/>
    <property type="project" value="TreeGrafter"/>
</dbReference>
<comment type="caution">
    <text evidence="4">The sequence shown here is derived from an EMBL/GenBank/DDBJ whole genome shotgun (WGS) entry which is preliminary data.</text>
</comment>
<dbReference type="SUPFAM" id="SSF110997">
    <property type="entry name" value="Sporulation related repeat"/>
    <property type="match status" value="1"/>
</dbReference>
<evidence type="ECO:0000259" key="3">
    <source>
        <dbReference type="PROSITE" id="PS51724"/>
    </source>
</evidence>
<evidence type="ECO:0000313" key="5">
    <source>
        <dbReference type="Proteomes" id="UP001138802"/>
    </source>
</evidence>
<dbReference type="InterPro" id="IPR036680">
    <property type="entry name" value="SPOR-like_sf"/>
</dbReference>
<feature type="region of interest" description="Disordered" evidence="1">
    <location>
        <begin position="152"/>
        <end position="173"/>
    </location>
</feature>
<keyword evidence="2" id="KW-0472">Membrane</keyword>
<keyword evidence="2" id="KW-1133">Transmembrane helix</keyword>
<dbReference type="Proteomes" id="UP001138802">
    <property type="component" value="Unassembled WGS sequence"/>
</dbReference>
<evidence type="ECO:0000256" key="1">
    <source>
        <dbReference type="SAM" id="MobiDB-lite"/>
    </source>
</evidence>
<dbReference type="PANTHER" id="PTHR38687">
    <property type="entry name" value="CELL DIVISION PROTEIN DEDD-RELATED"/>
    <property type="match status" value="1"/>
</dbReference>
<dbReference type="PROSITE" id="PS51724">
    <property type="entry name" value="SPOR"/>
    <property type="match status" value="1"/>
</dbReference>
<gene>
    <name evidence="4" type="ORF">CKO25_12130</name>
</gene>
<evidence type="ECO:0000313" key="4">
    <source>
        <dbReference type="EMBL" id="MBK1645377.1"/>
    </source>
</evidence>
<dbReference type="InterPro" id="IPR052521">
    <property type="entry name" value="Cell_div_SPOR-domain"/>
</dbReference>
<feature type="transmembrane region" description="Helical" evidence="2">
    <location>
        <begin position="42"/>
        <end position="60"/>
    </location>
</feature>
<organism evidence="4 5">
    <name type="scientific">Thiocapsa imhoffii</name>
    <dbReference type="NCBI Taxonomy" id="382777"/>
    <lineage>
        <taxon>Bacteria</taxon>
        <taxon>Pseudomonadati</taxon>
        <taxon>Pseudomonadota</taxon>
        <taxon>Gammaproteobacteria</taxon>
        <taxon>Chromatiales</taxon>
        <taxon>Chromatiaceae</taxon>
        <taxon>Thiocapsa</taxon>
    </lineage>
</organism>
<feature type="region of interest" description="Disordered" evidence="1">
    <location>
        <begin position="107"/>
        <end position="131"/>
    </location>
</feature>
<evidence type="ECO:0000256" key="2">
    <source>
        <dbReference type="SAM" id="Phobius"/>
    </source>
</evidence>
<keyword evidence="5" id="KW-1185">Reference proteome</keyword>
<reference evidence="4 5" key="1">
    <citation type="journal article" date="2020" name="Microorganisms">
        <title>Osmotic Adaptation and Compatible Solute Biosynthesis of Phototrophic Bacteria as Revealed from Genome Analyses.</title>
        <authorList>
            <person name="Imhoff J.F."/>
            <person name="Rahn T."/>
            <person name="Kunzel S."/>
            <person name="Keller A."/>
            <person name="Neulinger S.C."/>
        </authorList>
    </citation>
    <scope>NUCLEOTIDE SEQUENCE [LARGE SCALE GENOMIC DNA]</scope>
    <source>
        <strain evidence="4 5">DSM 21303</strain>
    </source>
</reference>
<dbReference type="GO" id="GO:0032153">
    <property type="term" value="C:cell division site"/>
    <property type="evidence" value="ECO:0007669"/>
    <property type="project" value="TreeGrafter"/>
</dbReference>
<dbReference type="GO" id="GO:0042834">
    <property type="term" value="F:peptidoglycan binding"/>
    <property type="evidence" value="ECO:0007669"/>
    <property type="project" value="InterPro"/>
</dbReference>
<dbReference type="GO" id="GO:0030428">
    <property type="term" value="C:cell septum"/>
    <property type="evidence" value="ECO:0007669"/>
    <property type="project" value="TreeGrafter"/>
</dbReference>
<accession>A0A9X1B910</accession>
<feature type="compositionally biased region" description="Pro residues" evidence="1">
    <location>
        <begin position="157"/>
        <end position="167"/>
    </location>
</feature>
<keyword evidence="2" id="KW-0812">Transmembrane</keyword>
<dbReference type="AlphaFoldDB" id="A0A9X1B910"/>